<evidence type="ECO:0000313" key="3">
    <source>
        <dbReference type="Proteomes" id="UP000599109"/>
    </source>
</evidence>
<dbReference type="Gene3D" id="2.60.200.40">
    <property type="match status" value="1"/>
</dbReference>
<keyword evidence="3" id="KW-1185">Reference proteome</keyword>
<evidence type="ECO:0000313" key="2">
    <source>
        <dbReference type="EMBL" id="MBL0393658.1"/>
    </source>
</evidence>
<keyword evidence="2" id="KW-0418">Kinase</keyword>
<reference evidence="2 3" key="1">
    <citation type="journal article" date="2017" name="Int. J. Syst. Evol. Microbiol.">
        <title>Ramlibacter monticola sp. nov., isolated from forest soil.</title>
        <authorList>
            <person name="Chaudhary D.K."/>
            <person name="Kim J."/>
        </authorList>
    </citation>
    <scope>NUCLEOTIDE SEQUENCE [LARGE SCALE GENOMIC DNA]</scope>
    <source>
        <strain evidence="2 3">KACC 19175</strain>
    </source>
</reference>
<feature type="domain" description="DAGKc" evidence="1">
    <location>
        <begin position="20"/>
        <end position="152"/>
    </location>
</feature>
<accession>A0A936Z2P6</accession>
<dbReference type="InterPro" id="IPR017438">
    <property type="entry name" value="ATP-NAD_kinase_N"/>
</dbReference>
<dbReference type="Pfam" id="PF00781">
    <property type="entry name" value="DAGK_cat"/>
    <property type="match status" value="1"/>
</dbReference>
<dbReference type="AlphaFoldDB" id="A0A936Z2P6"/>
<dbReference type="Pfam" id="PF19279">
    <property type="entry name" value="YegS_C"/>
    <property type="match status" value="1"/>
</dbReference>
<dbReference type="EMBL" id="JAEQNE010000006">
    <property type="protein sequence ID" value="MBL0393658.1"/>
    <property type="molecule type" value="Genomic_DNA"/>
</dbReference>
<dbReference type="RefSeq" id="WP_201676333.1">
    <property type="nucleotide sequence ID" value="NZ_JAEQNE010000006.1"/>
</dbReference>
<name>A0A936Z2P6_9BURK</name>
<dbReference type="PROSITE" id="PS50146">
    <property type="entry name" value="DAGK"/>
    <property type="match status" value="1"/>
</dbReference>
<proteinExistence type="predicted"/>
<dbReference type="InterPro" id="IPR045540">
    <property type="entry name" value="YegS/DAGK_C"/>
</dbReference>
<dbReference type="InterPro" id="IPR001206">
    <property type="entry name" value="Diacylglycerol_kinase_cat_dom"/>
</dbReference>
<dbReference type="GO" id="GO:0016301">
    <property type="term" value="F:kinase activity"/>
    <property type="evidence" value="ECO:0007669"/>
    <property type="project" value="UniProtKB-KW"/>
</dbReference>
<keyword evidence="2" id="KW-0808">Transferase</keyword>
<comment type="caution">
    <text evidence="2">The sequence shown here is derived from an EMBL/GenBank/DDBJ whole genome shotgun (WGS) entry which is preliminary data.</text>
</comment>
<gene>
    <name evidence="2" type="ORF">JJ685_21155</name>
</gene>
<dbReference type="InterPro" id="IPR016064">
    <property type="entry name" value="NAD/diacylglycerol_kinase_sf"/>
</dbReference>
<dbReference type="SUPFAM" id="SSF111331">
    <property type="entry name" value="NAD kinase/diacylglycerol kinase-like"/>
    <property type="match status" value="1"/>
</dbReference>
<organism evidence="2 3">
    <name type="scientific">Ramlibacter monticola</name>
    <dbReference type="NCBI Taxonomy" id="1926872"/>
    <lineage>
        <taxon>Bacteria</taxon>
        <taxon>Pseudomonadati</taxon>
        <taxon>Pseudomonadota</taxon>
        <taxon>Betaproteobacteria</taxon>
        <taxon>Burkholderiales</taxon>
        <taxon>Comamonadaceae</taxon>
        <taxon>Ramlibacter</taxon>
    </lineage>
</organism>
<dbReference type="Proteomes" id="UP000599109">
    <property type="component" value="Unassembled WGS sequence"/>
</dbReference>
<evidence type="ECO:0000259" key="1">
    <source>
        <dbReference type="PROSITE" id="PS50146"/>
    </source>
</evidence>
<dbReference type="Gene3D" id="3.40.50.10330">
    <property type="entry name" value="Probable inorganic polyphosphate/atp-NAD kinase, domain 1"/>
    <property type="match status" value="1"/>
</dbReference>
<sequence>MDAVLSAQDEPALRQPPDVEVDAELFIVMNQGSGATEKDEVRAAIAAELERAGRPFRFVPVAPGQILQACLDGGRLAREHGGILVAAGGDGTMNCAAQAAMAHDCPLGVIAQGTFNLFARQLGLPLEPAEAARALLAGRPEPVQVGWVNQRTFLVNASVGLYPKLLADREAAKQKLGRRRWIAMLVALKSLLEWRLQLVLDAELDGRLIQLRAASVFVCNNQLQLERIGVEPDVVAQTGEGRLACLLLPAMGTWAKLRMLAAAAAGQLAADREIRSFTLRTLAVGTRHVRRLKVATDGEVQWMELPLRFTVAPRPLRVMLPPPQQRLPAR</sequence>
<protein>
    <submittedName>
        <fullName evidence="2">Diacylglycerol kinase</fullName>
    </submittedName>
</protein>